<dbReference type="Pfam" id="PF22013">
    <property type="entry name" value="PG_1098_Fer"/>
    <property type="match status" value="1"/>
</dbReference>
<feature type="domain" description="THUMP-like" evidence="1">
    <location>
        <begin position="324"/>
        <end position="391"/>
    </location>
</feature>
<dbReference type="Gene3D" id="1.10.10.1110">
    <property type="entry name" value="Methyltransferase PG1098, N-terminal domain"/>
    <property type="match status" value="1"/>
</dbReference>
<dbReference type="InterPro" id="IPR029063">
    <property type="entry name" value="SAM-dependent_MTases_sf"/>
</dbReference>
<gene>
    <name evidence="3" type="ORF">ACFFU1_07585</name>
</gene>
<dbReference type="GO" id="GO:0008168">
    <property type="term" value="F:methyltransferase activity"/>
    <property type="evidence" value="ECO:0007669"/>
    <property type="project" value="UniProtKB-KW"/>
</dbReference>
<dbReference type="InterPro" id="IPR041497">
    <property type="entry name" value="Thump-like"/>
</dbReference>
<keyword evidence="3" id="KW-0489">Methyltransferase</keyword>
<comment type="caution">
    <text evidence="3">The sequence shown here is derived from an EMBL/GenBank/DDBJ whole genome shotgun (WGS) entry which is preliminary data.</text>
</comment>
<evidence type="ECO:0000259" key="2">
    <source>
        <dbReference type="Pfam" id="PF22013"/>
    </source>
</evidence>
<reference evidence="3 4" key="1">
    <citation type="submission" date="2024-09" db="EMBL/GenBank/DDBJ databases">
        <authorList>
            <person name="Sun Q."/>
            <person name="Mori K."/>
        </authorList>
    </citation>
    <scope>NUCLEOTIDE SEQUENCE [LARGE SCALE GENOMIC DNA]</scope>
    <source>
        <strain evidence="3 4">CECT 8300</strain>
    </source>
</reference>
<dbReference type="EMBL" id="JBHMFA010000005">
    <property type="protein sequence ID" value="MFB9104755.1"/>
    <property type="molecule type" value="Genomic_DNA"/>
</dbReference>
<dbReference type="InterPro" id="IPR054168">
    <property type="entry name" value="PG_1098_Fer"/>
</dbReference>
<accession>A0ABV5GYN0</accession>
<dbReference type="Gene3D" id="3.40.50.150">
    <property type="entry name" value="Vaccinia Virus protein VP39"/>
    <property type="match status" value="1"/>
</dbReference>
<dbReference type="Proteomes" id="UP001589590">
    <property type="component" value="Unassembled WGS sequence"/>
</dbReference>
<protein>
    <submittedName>
        <fullName evidence="3">Class I SAM-dependent methyltransferase</fullName>
    </submittedName>
</protein>
<sequence length="396" mass="45377">MLLNISILHTEIQEFIDANLKTDVTSILLKGTAFPLVETSTIIEQIEAKTRCEKKLPTWFNAKNIYFPNKLNIEQTSSEKTAKHKADLITGKSIIDLTGGFGVDCFYFSKQFKTVTHCEINPKLSEIVNHNYKQLGVENIKTLAVDGMAYLSETNAIYDWIYIDPSRRHDSKGKVFFLNDCLPNVPQYLDVLFSRAKNIMIKTAPLLDLSVGISELKQVKTIQIVALNNEVKELLWILEAEFSGQTTIETINLKKDKNETFNFVLDEEKTIESNYSKPLTYLYEPNSAILKSGAFNSIALHFNIFKLHKHSHLYTSDVLIDFPGRVFKIEKTLQYNKKEIKKLRLSKANITTRNFPETVQNIRKKFNIKDGGELYLFFTTDIDNNKVVVISKRVNS</sequence>
<dbReference type="GO" id="GO:0032259">
    <property type="term" value="P:methylation"/>
    <property type="evidence" value="ECO:0007669"/>
    <property type="project" value="UniProtKB-KW"/>
</dbReference>
<name>A0ABV5GYN0_9FLAO</name>
<evidence type="ECO:0000313" key="3">
    <source>
        <dbReference type="EMBL" id="MFB9104755.1"/>
    </source>
</evidence>
<evidence type="ECO:0000259" key="1">
    <source>
        <dbReference type="Pfam" id="PF18096"/>
    </source>
</evidence>
<keyword evidence="3" id="KW-0808">Transferase</keyword>
<keyword evidence="4" id="KW-1185">Reference proteome</keyword>
<dbReference type="RefSeq" id="WP_336622101.1">
    <property type="nucleotide sequence ID" value="NZ_JAUFQP010000013.1"/>
</dbReference>
<proteinExistence type="predicted"/>
<organism evidence="3 4">
    <name type="scientific">Algibacter miyuki</name>
    <dbReference type="NCBI Taxonomy" id="1306933"/>
    <lineage>
        <taxon>Bacteria</taxon>
        <taxon>Pseudomonadati</taxon>
        <taxon>Bacteroidota</taxon>
        <taxon>Flavobacteriia</taxon>
        <taxon>Flavobacteriales</taxon>
        <taxon>Flavobacteriaceae</taxon>
        <taxon>Algibacter</taxon>
    </lineage>
</organism>
<evidence type="ECO:0000313" key="4">
    <source>
        <dbReference type="Proteomes" id="UP001589590"/>
    </source>
</evidence>
<feature type="domain" description="PG-1098 ferredoxin-like" evidence="2">
    <location>
        <begin position="281"/>
        <end position="323"/>
    </location>
</feature>
<dbReference type="Pfam" id="PF18096">
    <property type="entry name" value="Thump_like"/>
    <property type="match status" value="1"/>
</dbReference>
<dbReference type="SUPFAM" id="SSF53335">
    <property type="entry name" value="S-adenosyl-L-methionine-dependent methyltransferases"/>
    <property type="match status" value="1"/>
</dbReference>